<evidence type="ECO:0000313" key="2">
    <source>
        <dbReference type="Proteomes" id="UP000515860"/>
    </source>
</evidence>
<gene>
    <name evidence="1" type="ORF">H9Q79_05040</name>
</gene>
<dbReference type="SUPFAM" id="SSF143744">
    <property type="entry name" value="GlcG-like"/>
    <property type="match status" value="1"/>
</dbReference>
<dbReference type="InterPro" id="IPR038084">
    <property type="entry name" value="PduO/GlcC-like_sf"/>
</dbReference>
<dbReference type="InterPro" id="IPR052517">
    <property type="entry name" value="GlcG_carb_metab_protein"/>
</dbReference>
<evidence type="ECO:0000313" key="1">
    <source>
        <dbReference type="EMBL" id="QNM09658.1"/>
    </source>
</evidence>
<organism evidence="1 2">
    <name type="scientific">Wansuia hejianensis</name>
    <dbReference type="NCBI Taxonomy" id="2763667"/>
    <lineage>
        <taxon>Bacteria</taxon>
        <taxon>Bacillati</taxon>
        <taxon>Bacillota</taxon>
        <taxon>Clostridia</taxon>
        <taxon>Lachnospirales</taxon>
        <taxon>Lachnospiraceae</taxon>
        <taxon>Wansuia</taxon>
    </lineage>
</organism>
<accession>A0A7G9GFS6</accession>
<sequence>MNEQEIVKSVLNRIKGAGSISLDTAKKLMDKIEDYARTKGLNCVIAVYDPHGNPVAVHVMEDAFLASYAVATQKAYTAVALKMSTKELNGLVQPGGQFYGLESLKGGDLVAFGGGVPLKYGGRIVGGLGISGGTADEDHDVAEYGLKAFAELM</sequence>
<keyword evidence="2" id="KW-1185">Reference proteome</keyword>
<dbReference type="Proteomes" id="UP000515860">
    <property type="component" value="Chromosome"/>
</dbReference>
<dbReference type="PANTHER" id="PTHR34309">
    <property type="entry name" value="SLR1406 PROTEIN"/>
    <property type="match status" value="1"/>
</dbReference>
<proteinExistence type="predicted"/>
<dbReference type="Gene3D" id="3.30.450.150">
    <property type="entry name" value="Haem-degrading domain"/>
    <property type="match status" value="1"/>
</dbReference>
<reference evidence="1 2" key="1">
    <citation type="submission" date="2020-08" db="EMBL/GenBank/DDBJ databases">
        <authorList>
            <person name="Liu C."/>
            <person name="Sun Q."/>
        </authorList>
    </citation>
    <scope>NUCLEOTIDE SEQUENCE [LARGE SCALE GENOMIC DNA]</scope>
    <source>
        <strain evidence="1 2">NSJ-29</strain>
    </source>
</reference>
<dbReference type="AlphaFoldDB" id="A0A7G9GFS6"/>
<protein>
    <submittedName>
        <fullName evidence="1">Heme-binding protein</fullName>
    </submittedName>
</protein>
<dbReference type="KEGG" id="whj:H9Q79_05040"/>
<dbReference type="PANTHER" id="PTHR34309:SF1">
    <property type="entry name" value="PROTEIN GLCG"/>
    <property type="match status" value="1"/>
</dbReference>
<dbReference type="EMBL" id="CP060635">
    <property type="protein sequence ID" value="QNM09658.1"/>
    <property type="molecule type" value="Genomic_DNA"/>
</dbReference>
<name>A0A7G9GFS6_9FIRM</name>
<dbReference type="Pfam" id="PF03928">
    <property type="entry name" value="HbpS-like"/>
    <property type="match status" value="1"/>
</dbReference>
<dbReference type="RefSeq" id="WP_118643757.1">
    <property type="nucleotide sequence ID" value="NZ_CP060635.1"/>
</dbReference>
<dbReference type="InterPro" id="IPR005624">
    <property type="entry name" value="PduO/GlcC-like"/>
</dbReference>